<reference evidence="2" key="1">
    <citation type="submission" date="2017-11" db="EMBL/GenBank/DDBJ databases">
        <authorList>
            <person name="Watanabe M."/>
            <person name="Kojima H."/>
        </authorList>
    </citation>
    <scope>NUCLEOTIDE SEQUENCE [LARGE SCALE GENOMIC DNA]</scope>
    <source>
        <strain evidence="2">Tokyo 01</strain>
    </source>
</reference>
<dbReference type="AlphaFoldDB" id="A0A401FXE8"/>
<accession>A0A401FXE8</accession>
<protein>
    <submittedName>
        <fullName evidence="1">Uncharacterized protein</fullName>
    </submittedName>
</protein>
<name>A0A401FXE8_9BACT</name>
<reference evidence="2" key="2">
    <citation type="submission" date="2019-01" db="EMBL/GenBank/DDBJ databases">
        <title>Genome sequence of Desulfonema ishimotonii strain Tokyo 01.</title>
        <authorList>
            <person name="Fukui M."/>
        </authorList>
    </citation>
    <scope>NUCLEOTIDE SEQUENCE [LARGE SCALE GENOMIC DNA]</scope>
    <source>
        <strain evidence="2">Tokyo 01</strain>
    </source>
</reference>
<dbReference type="EMBL" id="BEXT01000001">
    <property type="protein sequence ID" value="GBC61626.1"/>
    <property type="molecule type" value="Genomic_DNA"/>
</dbReference>
<dbReference type="RefSeq" id="WP_208022579.1">
    <property type="nucleotide sequence ID" value="NZ_BEXT01000001.1"/>
</dbReference>
<organism evidence="1 2">
    <name type="scientific">Desulfonema ishimotonii</name>
    <dbReference type="NCBI Taxonomy" id="45657"/>
    <lineage>
        <taxon>Bacteria</taxon>
        <taxon>Pseudomonadati</taxon>
        <taxon>Thermodesulfobacteriota</taxon>
        <taxon>Desulfobacteria</taxon>
        <taxon>Desulfobacterales</taxon>
        <taxon>Desulfococcaceae</taxon>
        <taxon>Desulfonema</taxon>
    </lineage>
</organism>
<proteinExistence type="predicted"/>
<sequence>MGEVAEPSNGIVFEVRQGYKSKDSKRQNADIDNATVAWANNYLPVFAVFSSQIDFDIVLRYRNHRSGILTGTMTGDTQTSLYAFCDHILGYDLADFFKRKSDVVKKEIDSVLKILLSAE</sequence>
<evidence type="ECO:0000313" key="2">
    <source>
        <dbReference type="Proteomes" id="UP000288096"/>
    </source>
</evidence>
<keyword evidence="2" id="KW-1185">Reference proteome</keyword>
<gene>
    <name evidence="1" type="ORF">DENIS_2588</name>
</gene>
<evidence type="ECO:0000313" key="1">
    <source>
        <dbReference type="EMBL" id="GBC61626.1"/>
    </source>
</evidence>
<dbReference type="Proteomes" id="UP000288096">
    <property type="component" value="Unassembled WGS sequence"/>
</dbReference>
<comment type="caution">
    <text evidence="1">The sequence shown here is derived from an EMBL/GenBank/DDBJ whole genome shotgun (WGS) entry which is preliminary data.</text>
</comment>